<proteinExistence type="predicted"/>
<dbReference type="WBParaSite" id="maker-uti_cns_0048743-snap-gene-0.2-mRNA-1">
    <property type="protein sequence ID" value="maker-uti_cns_0048743-snap-gene-0.2-mRNA-1"/>
    <property type="gene ID" value="maker-uti_cns_0048743-snap-gene-0.2"/>
</dbReference>
<feature type="transmembrane region" description="Helical" evidence="5">
    <location>
        <begin position="216"/>
        <end position="238"/>
    </location>
</feature>
<feature type="transmembrane region" description="Helical" evidence="5">
    <location>
        <begin position="410"/>
        <end position="432"/>
    </location>
</feature>
<feature type="transmembrane region" description="Helical" evidence="5">
    <location>
        <begin position="343"/>
        <end position="360"/>
    </location>
</feature>
<protein>
    <submittedName>
        <fullName evidence="8">TPT domain-containing protein</fullName>
    </submittedName>
</protein>
<dbReference type="PANTHER" id="PTHR11132">
    <property type="entry name" value="SOLUTE CARRIER FAMILY 35"/>
    <property type="match status" value="1"/>
</dbReference>
<evidence type="ECO:0000256" key="3">
    <source>
        <dbReference type="ARBA" id="ARBA00022989"/>
    </source>
</evidence>
<keyword evidence="7" id="KW-1185">Reference proteome</keyword>
<keyword evidence="3 5" id="KW-1133">Transmembrane helix</keyword>
<dbReference type="Proteomes" id="UP000095280">
    <property type="component" value="Unplaced"/>
</dbReference>
<keyword evidence="4 5" id="KW-0472">Membrane</keyword>
<feature type="transmembrane region" description="Helical" evidence="5">
    <location>
        <begin position="367"/>
        <end position="390"/>
    </location>
</feature>
<name>A0A1I8JL81_9PLAT</name>
<feature type="transmembrane region" description="Helical" evidence="5">
    <location>
        <begin position="497"/>
        <end position="515"/>
    </location>
</feature>
<dbReference type="GO" id="GO:0016020">
    <property type="term" value="C:membrane"/>
    <property type="evidence" value="ECO:0007669"/>
    <property type="project" value="UniProtKB-SubCell"/>
</dbReference>
<feature type="transmembrane region" description="Helical" evidence="5">
    <location>
        <begin position="250"/>
        <end position="272"/>
    </location>
</feature>
<feature type="transmembrane region" description="Helical" evidence="5">
    <location>
        <begin position="292"/>
        <end position="310"/>
    </location>
</feature>
<comment type="subcellular location">
    <subcellularLocation>
        <location evidence="1">Membrane</location>
        <topology evidence="1">Multi-pass membrane protein</topology>
    </subcellularLocation>
</comment>
<sequence length="553" mass="62674">FVRFKFVWFSSVRFKFVRFSFVRFKFVRFSSVRFSFVRFKFVWFSSVRFKFVRFSFVRFKFVRFSSVRFKFVSSRFSFVRFKFVWFSSVRFKFVRFKFSVRFSLSGFVRFSLSGSSLSGSSFVRFSLSGSVLFVRFKFVVFRFSFVFCPVQVCPVHYKPSYSHNLQSLNYMRRTVGQPLAPVSSFNLHSTQLSYIVFGKDMRQQHSISFMTQSTRIFAVVAAYWVVSISLVFLNKYLLSSDELKLDAPYFVTWFQCLVSLVLCYLLAGLAHLVPMCFSFPSVAIRLQVCRKVAPLSFIFVAMVTFNNLCLKDVGISFYYAGRSFTTVFNALLSYVILGQTTSLKAIICCGFIIVGFLLGVDQEKVSGSLSVSGVVYGLLASLFVALNAIYTKKVLPAVDNNVWKLTLYNNLNAVLIFLPLLVLTGDAGAVAGSQLISSAAFWLVMLASGVLGFAIGYVTGLQIQFTSPLTHNVSGTAKSCAQTVLGYLAYREVKTGLWWLSNVIVLTASFAYALVKRQEMRLQHQLEMARMAAKLEEGADSGPLWHLKKPSAS</sequence>
<reference evidence="8" key="1">
    <citation type="submission" date="2016-11" db="UniProtKB">
        <authorList>
            <consortium name="WormBaseParasite"/>
        </authorList>
    </citation>
    <scope>IDENTIFICATION</scope>
</reference>
<dbReference type="InterPro" id="IPR050186">
    <property type="entry name" value="TPT_transporter"/>
</dbReference>
<dbReference type="Pfam" id="PF03151">
    <property type="entry name" value="TPT"/>
    <property type="match status" value="1"/>
</dbReference>
<dbReference type="SUPFAM" id="SSF103481">
    <property type="entry name" value="Multidrug resistance efflux transporter EmrE"/>
    <property type="match status" value="1"/>
</dbReference>
<evidence type="ECO:0000313" key="8">
    <source>
        <dbReference type="WBParaSite" id="maker-uti_cns_0048743-snap-gene-0.2-mRNA-1"/>
    </source>
</evidence>
<dbReference type="SUPFAM" id="SSF141571">
    <property type="entry name" value="Pentapeptide repeat-like"/>
    <property type="match status" value="1"/>
</dbReference>
<evidence type="ECO:0000256" key="5">
    <source>
        <dbReference type="SAM" id="Phobius"/>
    </source>
</evidence>
<dbReference type="InterPro" id="IPR004853">
    <property type="entry name" value="Sugar_P_trans_dom"/>
</dbReference>
<feature type="domain" description="Sugar phosphate transporter" evidence="6">
    <location>
        <begin position="216"/>
        <end position="493"/>
    </location>
</feature>
<evidence type="ECO:0000313" key="7">
    <source>
        <dbReference type="Proteomes" id="UP000095280"/>
    </source>
</evidence>
<keyword evidence="2 5" id="KW-0812">Transmembrane</keyword>
<evidence type="ECO:0000256" key="4">
    <source>
        <dbReference type="ARBA" id="ARBA00023136"/>
    </source>
</evidence>
<dbReference type="Gene3D" id="2.160.20.80">
    <property type="entry name" value="E3 ubiquitin-protein ligase SopA"/>
    <property type="match status" value="1"/>
</dbReference>
<evidence type="ECO:0000256" key="2">
    <source>
        <dbReference type="ARBA" id="ARBA00022692"/>
    </source>
</evidence>
<evidence type="ECO:0000256" key="1">
    <source>
        <dbReference type="ARBA" id="ARBA00004141"/>
    </source>
</evidence>
<evidence type="ECO:0000259" key="6">
    <source>
        <dbReference type="Pfam" id="PF03151"/>
    </source>
</evidence>
<dbReference type="AlphaFoldDB" id="A0A1I8JL81"/>
<feature type="transmembrane region" description="Helical" evidence="5">
    <location>
        <begin position="439"/>
        <end position="459"/>
    </location>
</feature>
<organism evidence="7 8">
    <name type="scientific">Macrostomum lignano</name>
    <dbReference type="NCBI Taxonomy" id="282301"/>
    <lineage>
        <taxon>Eukaryota</taxon>
        <taxon>Metazoa</taxon>
        <taxon>Spiralia</taxon>
        <taxon>Lophotrochozoa</taxon>
        <taxon>Platyhelminthes</taxon>
        <taxon>Rhabditophora</taxon>
        <taxon>Macrostomorpha</taxon>
        <taxon>Macrostomida</taxon>
        <taxon>Macrostomidae</taxon>
        <taxon>Macrostomum</taxon>
    </lineage>
</organism>
<accession>A0A1I8JL81</accession>
<dbReference type="InterPro" id="IPR037185">
    <property type="entry name" value="EmrE-like"/>
</dbReference>